<dbReference type="InterPro" id="IPR011701">
    <property type="entry name" value="MFS"/>
</dbReference>
<feature type="transmembrane region" description="Helical" evidence="5">
    <location>
        <begin position="90"/>
        <end position="110"/>
    </location>
</feature>
<keyword evidence="4 5" id="KW-0472">Membrane</keyword>
<feature type="transmembrane region" description="Helical" evidence="5">
    <location>
        <begin position="21"/>
        <end position="43"/>
    </location>
</feature>
<dbReference type="AlphaFoldDB" id="A0A939GFW9"/>
<feature type="domain" description="Major facilitator superfamily (MFS) profile" evidence="6">
    <location>
        <begin position="25"/>
        <end position="435"/>
    </location>
</feature>
<dbReference type="Gene3D" id="1.20.1250.20">
    <property type="entry name" value="MFS general substrate transporter like domains"/>
    <property type="match status" value="1"/>
</dbReference>
<evidence type="ECO:0000256" key="1">
    <source>
        <dbReference type="ARBA" id="ARBA00004141"/>
    </source>
</evidence>
<sequence length="436" mass="46398">MTPTLPPTDLKSLIDRPMSSFQVLIVAICFILNMNDGIDVLVVSFTGPELVREWGLSKSELGYVFSAGLAGMTAGCLLLAPFGDRLGRRTLFIISLSLITSGMVLSSLVTAYGQLLAFRVVTGLGIGGILPTLAAVAAEFSNNKRRDFSVGLVQAGWPIGAILAGYFTIWAIPQFGWQSAYLAAGALSGLMLLCIGLFMPESLAFLTERQPKNALHRTNALLARMGHAPIEALPPAPAHTTVPVSELFAPAFRAATFRLWTGIFFGFMTLYTLMSWVPTLAKDAGMPFDLATYIGTALNVGAFGGSFALGALVVRFGLRRLILTFMVTAFCIMLLYGNLTMGYGLMFGMTFLIGFFVQGGFNGFYPVLARVYPASIRTTGVGMAVGVGRLGAILGPALFGALSDAGLGKATLFFLFSLPLLVAGVMAFTVPSKELR</sequence>
<dbReference type="EMBL" id="JAFMYV010000009">
    <property type="protein sequence ID" value="MBO0938254.1"/>
    <property type="molecule type" value="Genomic_DNA"/>
</dbReference>
<evidence type="ECO:0000256" key="4">
    <source>
        <dbReference type="ARBA" id="ARBA00023136"/>
    </source>
</evidence>
<comment type="caution">
    <text evidence="7">The sequence shown here is derived from an EMBL/GenBank/DDBJ whole genome shotgun (WGS) entry which is preliminary data.</text>
</comment>
<dbReference type="RefSeq" id="WP_207365797.1">
    <property type="nucleotide sequence ID" value="NZ_JAFMYV010000009.1"/>
</dbReference>
<dbReference type="PANTHER" id="PTHR23508">
    <property type="entry name" value="CARBOXYLIC ACID TRANSPORTER PROTEIN HOMOLOG"/>
    <property type="match status" value="1"/>
</dbReference>
<accession>A0A939GFW9</accession>
<dbReference type="PROSITE" id="PS50850">
    <property type="entry name" value="MFS"/>
    <property type="match status" value="1"/>
</dbReference>
<dbReference type="Proteomes" id="UP000664034">
    <property type="component" value="Unassembled WGS sequence"/>
</dbReference>
<dbReference type="Pfam" id="PF07690">
    <property type="entry name" value="MFS_1"/>
    <property type="match status" value="1"/>
</dbReference>
<dbReference type="GO" id="GO:0005886">
    <property type="term" value="C:plasma membrane"/>
    <property type="evidence" value="ECO:0007669"/>
    <property type="project" value="TreeGrafter"/>
</dbReference>
<feature type="transmembrane region" description="Helical" evidence="5">
    <location>
        <begin position="380"/>
        <end position="399"/>
    </location>
</feature>
<evidence type="ECO:0000313" key="7">
    <source>
        <dbReference type="EMBL" id="MBO0938254.1"/>
    </source>
</evidence>
<feature type="transmembrane region" description="Helical" evidence="5">
    <location>
        <begin position="178"/>
        <end position="199"/>
    </location>
</feature>
<feature type="transmembrane region" description="Helical" evidence="5">
    <location>
        <begin position="290"/>
        <end position="314"/>
    </location>
</feature>
<dbReference type="InterPro" id="IPR020846">
    <property type="entry name" value="MFS_dom"/>
</dbReference>
<evidence type="ECO:0000256" key="5">
    <source>
        <dbReference type="SAM" id="Phobius"/>
    </source>
</evidence>
<name>A0A939GFW9_9BACT</name>
<keyword evidence="8" id="KW-1185">Reference proteome</keyword>
<comment type="subcellular location">
    <subcellularLocation>
        <location evidence="1">Membrane</location>
        <topology evidence="1">Multi-pass membrane protein</topology>
    </subcellularLocation>
</comment>
<feature type="transmembrane region" description="Helical" evidence="5">
    <location>
        <begin position="63"/>
        <end position="83"/>
    </location>
</feature>
<feature type="transmembrane region" description="Helical" evidence="5">
    <location>
        <begin position="116"/>
        <end position="138"/>
    </location>
</feature>
<evidence type="ECO:0000313" key="8">
    <source>
        <dbReference type="Proteomes" id="UP000664034"/>
    </source>
</evidence>
<feature type="transmembrane region" description="Helical" evidence="5">
    <location>
        <begin position="321"/>
        <end position="339"/>
    </location>
</feature>
<dbReference type="InterPro" id="IPR036259">
    <property type="entry name" value="MFS_trans_sf"/>
</dbReference>
<feature type="transmembrane region" description="Helical" evidence="5">
    <location>
        <begin position="257"/>
        <end position="278"/>
    </location>
</feature>
<dbReference type="PANTHER" id="PTHR23508:SF10">
    <property type="entry name" value="CARBOXYLIC ACID TRANSPORTER PROTEIN HOMOLOG"/>
    <property type="match status" value="1"/>
</dbReference>
<gene>
    <name evidence="7" type="ORF">J2I47_17015</name>
</gene>
<feature type="transmembrane region" description="Helical" evidence="5">
    <location>
        <begin position="411"/>
        <end position="430"/>
    </location>
</feature>
<dbReference type="SUPFAM" id="SSF103473">
    <property type="entry name" value="MFS general substrate transporter"/>
    <property type="match status" value="1"/>
</dbReference>
<evidence type="ECO:0000256" key="3">
    <source>
        <dbReference type="ARBA" id="ARBA00022989"/>
    </source>
</evidence>
<proteinExistence type="predicted"/>
<evidence type="ECO:0000256" key="2">
    <source>
        <dbReference type="ARBA" id="ARBA00022692"/>
    </source>
</evidence>
<organism evidence="7 8">
    <name type="scientific">Fibrella rubiginis</name>
    <dbReference type="NCBI Taxonomy" id="2817060"/>
    <lineage>
        <taxon>Bacteria</taxon>
        <taxon>Pseudomonadati</taxon>
        <taxon>Bacteroidota</taxon>
        <taxon>Cytophagia</taxon>
        <taxon>Cytophagales</taxon>
        <taxon>Spirosomataceae</taxon>
        <taxon>Fibrella</taxon>
    </lineage>
</organism>
<keyword evidence="3 5" id="KW-1133">Transmembrane helix</keyword>
<feature type="transmembrane region" description="Helical" evidence="5">
    <location>
        <begin position="345"/>
        <end position="368"/>
    </location>
</feature>
<feature type="transmembrane region" description="Helical" evidence="5">
    <location>
        <begin position="150"/>
        <end position="172"/>
    </location>
</feature>
<evidence type="ECO:0000259" key="6">
    <source>
        <dbReference type="PROSITE" id="PS50850"/>
    </source>
</evidence>
<protein>
    <submittedName>
        <fullName evidence="7">MFS transporter</fullName>
    </submittedName>
</protein>
<reference evidence="7" key="1">
    <citation type="submission" date="2021-03" db="EMBL/GenBank/DDBJ databases">
        <title>Fibrella sp. HMF5335 genome sequencing and assembly.</title>
        <authorList>
            <person name="Kang H."/>
            <person name="Kim H."/>
            <person name="Bae S."/>
            <person name="Joh K."/>
        </authorList>
    </citation>
    <scope>NUCLEOTIDE SEQUENCE</scope>
    <source>
        <strain evidence="7">HMF5335</strain>
    </source>
</reference>
<dbReference type="GO" id="GO:0046943">
    <property type="term" value="F:carboxylic acid transmembrane transporter activity"/>
    <property type="evidence" value="ECO:0007669"/>
    <property type="project" value="TreeGrafter"/>
</dbReference>
<keyword evidence="2 5" id="KW-0812">Transmembrane</keyword>